<gene>
    <name evidence="9" type="ORF">SAMN02745977_00232</name>
</gene>
<evidence type="ECO:0000313" key="10">
    <source>
        <dbReference type="Proteomes" id="UP000199531"/>
    </source>
</evidence>
<evidence type="ECO:0000256" key="7">
    <source>
        <dbReference type="RuleBase" id="RU004182"/>
    </source>
</evidence>
<dbReference type="GO" id="GO:0006950">
    <property type="term" value="P:response to stress"/>
    <property type="evidence" value="ECO:0007669"/>
    <property type="project" value="UniProtKB-ARBA"/>
</dbReference>
<dbReference type="InterPro" id="IPR005101">
    <property type="entry name" value="Cryptochr/Photolyase_FAD-bd"/>
</dbReference>
<dbReference type="PANTHER" id="PTHR11455:SF9">
    <property type="entry name" value="CRYPTOCHROME CIRCADIAN CLOCK 5 ISOFORM X1"/>
    <property type="match status" value="1"/>
</dbReference>
<evidence type="ECO:0000313" key="9">
    <source>
        <dbReference type="EMBL" id="SEN03719.1"/>
    </source>
</evidence>
<dbReference type="Gene3D" id="1.10.579.10">
    <property type="entry name" value="DNA Cyclobutane Dipyrimidine Photolyase, subunit A, domain 3"/>
    <property type="match status" value="1"/>
</dbReference>
<keyword evidence="4 7" id="KW-0157">Chromophore</keyword>
<evidence type="ECO:0000256" key="6">
    <source>
        <dbReference type="PIRSR" id="PIRSR602081-2"/>
    </source>
</evidence>
<feature type="binding site" evidence="5">
    <location>
        <begin position="286"/>
        <end position="293"/>
    </location>
    <ligand>
        <name>FAD</name>
        <dbReference type="ChEBI" id="CHEBI:57692"/>
    </ligand>
</feature>
<dbReference type="OrthoDB" id="9772484at2"/>
<dbReference type="PRINTS" id="PR00147">
    <property type="entry name" value="DNAPHOTLYASE"/>
</dbReference>
<organism evidence="9 10">
    <name type="scientific">Brachymonas denitrificans DSM 15123</name>
    <dbReference type="NCBI Taxonomy" id="1121117"/>
    <lineage>
        <taxon>Bacteria</taxon>
        <taxon>Pseudomonadati</taxon>
        <taxon>Pseudomonadota</taxon>
        <taxon>Betaproteobacteria</taxon>
        <taxon>Burkholderiales</taxon>
        <taxon>Comamonadaceae</taxon>
        <taxon>Brachymonas</taxon>
    </lineage>
</organism>
<dbReference type="SUPFAM" id="SSF52425">
    <property type="entry name" value="Cryptochrome/photolyase, N-terminal domain"/>
    <property type="match status" value="1"/>
</dbReference>
<dbReference type="SUPFAM" id="SSF48173">
    <property type="entry name" value="Cryptochrome/photolyase FAD-binding domain"/>
    <property type="match status" value="1"/>
</dbReference>
<dbReference type="GO" id="GO:0003677">
    <property type="term" value="F:DNA binding"/>
    <property type="evidence" value="ECO:0007669"/>
    <property type="project" value="TreeGrafter"/>
</dbReference>
<comment type="similarity">
    <text evidence="7">Belongs to the DNA photolyase family.</text>
</comment>
<dbReference type="InterPro" id="IPR006050">
    <property type="entry name" value="DNA_photolyase_N"/>
</dbReference>
<evidence type="ECO:0000256" key="5">
    <source>
        <dbReference type="PIRSR" id="PIRSR602081-1"/>
    </source>
</evidence>
<keyword evidence="2 5" id="KW-0285">Flavoprotein</keyword>
<dbReference type="InterPro" id="IPR036155">
    <property type="entry name" value="Crypto/Photolyase_N_sf"/>
</dbReference>
<dbReference type="GO" id="GO:0071949">
    <property type="term" value="F:FAD binding"/>
    <property type="evidence" value="ECO:0007669"/>
    <property type="project" value="TreeGrafter"/>
</dbReference>
<evidence type="ECO:0000256" key="2">
    <source>
        <dbReference type="ARBA" id="ARBA00022630"/>
    </source>
</evidence>
<dbReference type="GO" id="GO:0003904">
    <property type="term" value="F:deoxyribodipyrimidine photo-lyase activity"/>
    <property type="evidence" value="ECO:0007669"/>
    <property type="project" value="TreeGrafter"/>
</dbReference>
<feature type="domain" description="Photolyase/cryptochrome alpha/beta" evidence="8">
    <location>
        <begin position="8"/>
        <end position="141"/>
    </location>
</feature>
<dbReference type="GO" id="GO:0009416">
    <property type="term" value="P:response to light stimulus"/>
    <property type="evidence" value="ECO:0007669"/>
    <property type="project" value="TreeGrafter"/>
</dbReference>
<comment type="cofactor">
    <cofactor evidence="5">
        <name>FAD</name>
        <dbReference type="ChEBI" id="CHEBI:57692"/>
    </cofactor>
    <text evidence="5">Binds 1 FAD per subunit.</text>
</comment>
<evidence type="ECO:0000256" key="4">
    <source>
        <dbReference type="ARBA" id="ARBA00022991"/>
    </source>
</evidence>
<dbReference type="STRING" id="1121117.SAMN02745977_00232"/>
<accession>A0A1H8D902</accession>
<dbReference type="Pfam" id="PF03441">
    <property type="entry name" value="FAD_binding_7"/>
    <property type="match status" value="1"/>
</dbReference>
<protein>
    <submittedName>
        <fullName evidence="9">Deoxyribodipyrimidine photo-lyase type I</fullName>
    </submittedName>
</protein>
<feature type="site" description="Electron transfer via tryptophanyl radical" evidence="6">
    <location>
        <position position="373"/>
    </location>
</feature>
<dbReference type="InterPro" id="IPR036134">
    <property type="entry name" value="Crypto/Photolyase_FAD-like_sf"/>
</dbReference>
<dbReference type="AlphaFoldDB" id="A0A1H8D902"/>
<comment type="cofactor">
    <cofactor evidence="1">
        <name>(6R)-5,10-methylene-5,6,7,8-tetrahydrofolate</name>
        <dbReference type="ChEBI" id="CHEBI:15636"/>
    </cofactor>
</comment>
<dbReference type="InterPro" id="IPR014729">
    <property type="entry name" value="Rossmann-like_a/b/a_fold"/>
</dbReference>
<proteinExistence type="inferred from homology"/>
<keyword evidence="9" id="KW-0456">Lyase</keyword>
<evidence type="ECO:0000256" key="3">
    <source>
        <dbReference type="ARBA" id="ARBA00022827"/>
    </source>
</evidence>
<dbReference type="InterPro" id="IPR018394">
    <property type="entry name" value="DNA_photolyase_1_CS_C"/>
</dbReference>
<dbReference type="Gene3D" id="1.25.40.80">
    <property type="match status" value="1"/>
</dbReference>
<dbReference type="EMBL" id="FOCW01000001">
    <property type="protein sequence ID" value="SEN03719.1"/>
    <property type="molecule type" value="Genomic_DNA"/>
</dbReference>
<dbReference type="Gene3D" id="3.40.50.620">
    <property type="entry name" value="HUPs"/>
    <property type="match status" value="1"/>
</dbReference>
<dbReference type="RefSeq" id="WP_091812950.1">
    <property type="nucleotide sequence ID" value="NZ_FOCW01000001.1"/>
</dbReference>
<keyword evidence="10" id="KW-1185">Reference proteome</keyword>
<reference evidence="9 10" key="1">
    <citation type="submission" date="2016-10" db="EMBL/GenBank/DDBJ databases">
        <authorList>
            <person name="de Groot N.N."/>
        </authorList>
    </citation>
    <scope>NUCLEOTIDE SEQUENCE [LARGE SCALE GENOMIC DNA]</scope>
    <source>
        <strain evidence="9 10">DSM 15123</strain>
    </source>
</reference>
<dbReference type="Proteomes" id="UP000199531">
    <property type="component" value="Unassembled WGS sequence"/>
</dbReference>
<dbReference type="PANTHER" id="PTHR11455">
    <property type="entry name" value="CRYPTOCHROME"/>
    <property type="match status" value="1"/>
</dbReference>
<dbReference type="InterPro" id="IPR002081">
    <property type="entry name" value="Cryptochrome/DNA_photolyase_1"/>
</dbReference>
<feature type="site" description="Electron transfer via tryptophanyl radical" evidence="6">
    <location>
        <position position="396"/>
    </location>
</feature>
<feature type="binding site" evidence="5">
    <location>
        <position position="236"/>
    </location>
    <ligand>
        <name>FAD</name>
        <dbReference type="ChEBI" id="CHEBI:57692"/>
    </ligand>
</feature>
<name>A0A1H8D902_9BURK</name>
<keyword evidence="3 5" id="KW-0274">FAD</keyword>
<dbReference type="GO" id="GO:0006139">
    <property type="term" value="P:nucleobase-containing compound metabolic process"/>
    <property type="evidence" value="ECO:0007669"/>
    <property type="project" value="UniProtKB-ARBA"/>
</dbReference>
<feature type="binding site" evidence="5">
    <location>
        <position position="283"/>
    </location>
    <ligand>
        <name>FAD</name>
        <dbReference type="ChEBI" id="CHEBI:57692"/>
    </ligand>
</feature>
<evidence type="ECO:0000256" key="1">
    <source>
        <dbReference type="ARBA" id="ARBA00001932"/>
    </source>
</evidence>
<dbReference type="Pfam" id="PF00875">
    <property type="entry name" value="DNA_photolyase"/>
    <property type="match status" value="1"/>
</dbReference>
<sequence>MHAPEQFDAGLMWFRRDLRCQDNAALFHALRACRRVYGVFVFDTEFLDPLPRADRRVEFMHRSVEALDADLRALAGNADAGLIVLHGPARTLLPELAQALHVQAVYTNQDYEPAAITRDNQVRGGLANVGISLRTAKDHVIFERDEVLSLSGTPHTRFSAYCAQWLAQLTPFHARAYEVETHAARLATRPEVWRTPVPALQELGFHATNLAQLALLPGRAGALTQWQEFAARMDQYHLTRDYPAVRGPSYLGIHLRFGTLSIREVVQLAWDRYRQGDPGATKWLVELVWREFYIQLLTHFPHVVEHAFQKDMDRLPWDHGPHGRKLFAAWCAGQTGFPLVDAGMRQLHATGYMHNRLRMVAASFLTRQLGVDWRWGERHFAEHLNDYELASNNGNWQWAAGTGCDAQPWFRIFNPTAQSLQYDAQGKFLRRYLPELARLPDEEIHAPERASPIELEAAGITLGVDYPAPIVDLGEARRAALQRHAAIQQERRR</sequence>
<dbReference type="PROSITE" id="PS51645">
    <property type="entry name" value="PHR_CRY_ALPHA_BETA"/>
    <property type="match status" value="1"/>
</dbReference>
<feature type="site" description="Electron transfer via tryptophanyl radical" evidence="6">
    <location>
        <position position="317"/>
    </location>
</feature>
<evidence type="ECO:0000259" key="8">
    <source>
        <dbReference type="PROSITE" id="PS51645"/>
    </source>
</evidence>
<dbReference type="PROSITE" id="PS00394">
    <property type="entry name" value="DNA_PHOTOLYASES_1_1"/>
    <property type="match status" value="1"/>
</dbReference>